<keyword evidence="2" id="KW-1185">Reference proteome</keyword>
<accession>A0AAE0G8J6</accession>
<dbReference type="Proteomes" id="UP001190700">
    <property type="component" value="Unassembled WGS sequence"/>
</dbReference>
<reference evidence="1 2" key="1">
    <citation type="journal article" date="2015" name="Genome Biol. Evol.">
        <title>Comparative Genomics of a Bacterivorous Green Alga Reveals Evolutionary Causalities and Consequences of Phago-Mixotrophic Mode of Nutrition.</title>
        <authorList>
            <person name="Burns J.A."/>
            <person name="Paasch A."/>
            <person name="Narechania A."/>
            <person name="Kim E."/>
        </authorList>
    </citation>
    <scope>NUCLEOTIDE SEQUENCE [LARGE SCALE GENOMIC DNA]</scope>
    <source>
        <strain evidence="1 2">PLY_AMNH</strain>
    </source>
</reference>
<dbReference type="AlphaFoldDB" id="A0AAE0G8J6"/>
<gene>
    <name evidence="1" type="ORF">CYMTET_18853</name>
</gene>
<protein>
    <submittedName>
        <fullName evidence="1">Uncharacterized protein</fullName>
    </submittedName>
</protein>
<sequence length="70" mass="7364">MNLNQLGTAPGSLAHALVRLQNENSVTQVHYASLTPTFTILDAPVVIMARATPEGSAEGATRATPFFSLP</sequence>
<comment type="caution">
    <text evidence="1">The sequence shown here is derived from an EMBL/GenBank/DDBJ whole genome shotgun (WGS) entry which is preliminary data.</text>
</comment>
<evidence type="ECO:0000313" key="2">
    <source>
        <dbReference type="Proteomes" id="UP001190700"/>
    </source>
</evidence>
<evidence type="ECO:0000313" key="1">
    <source>
        <dbReference type="EMBL" id="KAK3272871.1"/>
    </source>
</evidence>
<dbReference type="EMBL" id="LGRX02008750">
    <property type="protein sequence ID" value="KAK3272871.1"/>
    <property type="molecule type" value="Genomic_DNA"/>
</dbReference>
<organism evidence="1 2">
    <name type="scientific">Cymbomonas tetramitiformis</name>
    <dbReference type="NCBI Taxonomy" id="36881"/>
    <lineage>
        <taxon>Eukaryota</taxon>
        <taxon>Viridiplantae</taxon>
        <taxon>Chlorophyta</taxon>
        <taxon>Pyramimonadophyceae</taxon>
        <taxon>Pyramimonadales</taxon>
        <taxon>Pyramimonadaceae</taxon>
        <taxon>Cymbomonas</taxon>
    </lineage>
</organism>
<name>A0AAE0G8J6_9CHLO</name>
<proteinExistence type="predicted"/>